<dbReference type="EMBL" id="BAAABX010000023">
    <property type="protein sequence ID" value="GAA0401776.1"/>
    <property type="molecule type" value="Genomic_DNA"/>
</dbReference>
<dbReference type="PANTHER" id="PTHR42681:SF1">
    <property type="entry name" value="MALONYL-COA-ACYL CARRIER PROTEIN TRANSACYLASE, MITOCHONDRIAL"/>
    <property type="match status" value="1"/>
</dbReference>
<evidence type="ECO:0000256" key="4">
    <source>
        <dbReference type="ARBA" id="ARBA00048462"/>
    </source>
</evidence>
<dbReference type="InterPro" id="IPR049416">
    <property type="entry name" value="VinK-like_small"/>
</dbReference>
<keyword evidence="3" id="KW-0012">Acyltransferase</keyword>
<feature type="compositionally biased region" description="Pro residues" evidence="5">
    <location>
        <begin position="1"/>
        <end position="11"/>
    </location>
</feature>
<comment type="catalytic activity">
    <reaction evidence="4">
        <text>holo-[ACP] + malonyl-CoA = malonyl-[ACP] + CoA</text>
        <dbReference type="Rhea" id="RHEA:41792"/>
        <dbReference type="Rhea" id="RHEA-COMP:9623"/>
        <dbReference type="Rhea" id="RHEA-COMP:9685"/>
        <dbReference type="ChEBI" id="CHEBI:57287"/>
        <dbReference type="ChEBI" id="CHEBI:57384"/>
        <dbReference type="ChEBI" id="CHEBI:64479"/>
        <dbReference type="ChEBI" id="CHEBI:78449"/>
        <dbReference type="EC" id="2.3.1.39"/>
    </reaction>
</comment>
<reference evidence="7 8" key="1">
    <citation type="journal article" date="2019" name="Int. J. Syst. Evol. Microbiol.">
        <title>The Global Catalogue of Microorganisms (GCM) 10K type strain sequencing project: providing services to taxonomists for standard genome sequencing and annotation.</title>
        <authorList>
            <consortium name="The Broad Institute Genomics Platform"/>
            <consortium name="The Broad Institute Genome Sequencing Center for Infectious Disease"/>
            <person name="Wu L."/>
            <person name="Ma J."/>
        </authorList>
    </citation>
    <scope>NUCLEOTIDE SEQUENCE [LARGE SCALE GENOMIC DNA]</scope>
    <source>
        <strain evidence="7 8">JCM 4788</strain>
    </source>
</reference>
<dbReference type="InterPro" id="IPR050858">
    <property type="entry name" value="Mal-CoA-ACP_Trans/PKS_FabD"/>
</dbReference>
<feature type="domain" description="Malonyl-CoA-[acyl-carrier-protein] transacylase small" evidence="6">
    <location>
        <begin position="152"/>
        <end position="213"/>
    </location>
</feature>
<dbReference type="SUPFAM" id="SSF52151">
    <property type="entry name" value="FabD/lysophospholipase-like"/>
    <property type="match status" value="1"/>
</dbReference>
<dbReference type="Proteomes" id="UP001500879">
    <property type="component" value="Unassembled WGS sequence"/>
</dbReference>
<feature type="region of interest" description="Disordered" evidence="5">
    <location>
        <begin position="1"/>
        <end position="21"/>
    </location>
</feature>
<dbReference type="Gene3D" id="3.40.366.10">
    <property type="entry name" value="Malonyl-Coenzyme A Acyl Carrier Protein, domain 2"/>
    <property type="match status" value="2"/>
</dbReference>
<name>A0ABN0YN05_9ACTN</name>
<dbReference type="InterPro" id="IPR016035">
    <property type="entry name" value="Acyl_Trfase/lysoPLipase"/>
</dbReference>
<evidence type="ECO:0000313" key="7">
    <source>
        <dbReference type="EMBL" id="GAA0401776.1"/>
    </source>
</evidence>
<dbReference type="PANTHER" id="PTHR42681">
    <property type="entry name" value="MALONYL-COA-ACYL CARRIER PROTEIN TRANSACYLASE, MITOCHONDRIAL"/>
    <property type="match status" value="1"/>
</dbReference>
<sequence length="330" mass="36193">MAPGTAAPPPAAEDAPEERRTGTAVVFPGMGPVKYADVSRFLLTSPHARRLRKAAEEVLGYSLADRYRESEEDYAEVAQVVFLVNCLALAEWARERHGVEPVACAGPSFGQKAVTAFSGALPFPEVVDLTARLARCEADYFAREHRDVVTLSFVRVPEDELAPVLAEMDDRGAWYDISCHLDHDFFMVSLREGELDAFQRRLRSLGGLPLYTMRPPMHSAAFGALRRTVEEEVLPRYRFADPRLPVVADQDGTVVDTAEGMRTLLLDGIVRPVRWPDVVRTLRGLGVGRVCVAGPDGLFGRVGCTVNTFDVLAADPRAALRPRTPAPLPA</sequence>
<accession>A0ABN0YN05</accession>
<comment type="caution">
    <text evidence="7">The sequence shown here is derived from an EMBL/GenBank/DDBJ whole genome shotgun (WGS) entry which is preliminary data.</text>
</comment>
<evidence type="ECO:0000313" key="8">
    <source>
        <dbReference type="Proteomes" id="UP001500879"/>
    </source>
</evidence>
<dbReference type="EC" id="2.3.1.39" evidence="1"/>
<organism evidence="7 8">
    <name type="scientific">Streptomyces luteireticuli</name>
    <dbReference type="NCBI Taxonomy" id="173858"/>
    <lineage>
        <taxon>Bacteria</taxon>
        <taxon>Bacillati</taxon>
        <taxon>Actinomycetota</taxon>
        <taxon>Actinomycetes</taxon>
        <taxon>Kitasatosporales</taxon>
        <taxon>Streptomycetaceae</taxon>
        <taxon>Streptomyces</taxon>
    </lineage>
</organism>
<protein>
    <recommendedName>
        <fullName evidence="1">[acyl-carrier-protein] S-malonyltransferase</fullName>
        <ecNumber evidence="1">2.3.1.39</ecNumber>
    </recommendedName>
</protein>
<evidence type="ECO:0000256" key="1">
    <source>
        <dbReference type="ARBA" id="ARBA00013258"/>
    </source>
</evidence>
<evidence type="ECO:0000256" key="5">
    <source>
        <dbReference type="SAM" id="MobiDB-lite"/>
    </source>
</evidence>
<keyword evidence="8" id="KW-1185">Reference proteome</keyword>
<gene>
    <name evidence="7" type="ORF">GCM10010357_23580</name>
</gene>
<evidence type="ECO:0000256" key="2">
    <source>
        <dbReference type="ARBA" id="ARBA00022679"/>
    </source>
</evidence>
<proteinExistence type="predicted"/>
<dbReference type="Pfam" id="PF21124">
    <property type="entry name" value="VinK_C"/>
    <property type="match status" value="1"/>
</dbReference>
<evidence type="ECO:0000256" key="3">
    <source>
        <dbReference type="ARBA" id="ARBA00023315"/>
    </source>
</evidence>
<evidence type="ECO:0000259" key="6">
    <source>
        <dbReference type="Pfam" id="PF21124"/>
    </source>
</evidence>
<keyword evidence="2" id="KW-0808">Transferase</keyword>
<dbReference type="InterPro" id="IPR001227">
    <property type="entry name" value="Ac_transferase_dom_sf"/>
</dbReference>